<dbReference type="PANTHER" id="PTHR33789">
    <property type="entry name" value="LACHRYMATORY-FACTOR SYNTHASE"/>
    <property type="match status" value="1"/>
</dbReference>
<evidence type="ECO:0008006" key="4">
    <source>
        <dbReference type="Google" id="ProtNLM"/>
    </source>
</evidence>
<comment type="caution">
    <text evidence="2">The sequence shown here is derived from an EMBL/GenBank/DDBJ whole genome shotgun (WGS) entry which is preliminary data.</text>
</comment>
<feature type="compositionally biased region" description="Low complexity" evidence="1">
    <location>
        <begin position="13"/>
        <end position="34"/>
    </location>
</feature>
<name>A0AAV7EJU7_ARIFI</name>
<dbReference type="PANTHER" id="PTHR33789:SF11">
    <property type="entry name" value="OS05G0202300 PROTEIN"/>
    <property type="match status" value="1"/>
</dbReference>
<dbReference type="InterPro" id="IPR023393">
    <property type="entry name" value="START-like_dom_sf"/>
</dbReference>
<accession>A0AAV7EJU7</accession>
<reference evidence="2 3" key="1">
    <citation type="submission" date="2021-07" db="EMBL/GenBank/DDBJ databases">
        <title>The Aristolochia fimbriata genome: insights into angiosperm evolution, floral development and chemical biosynthesis.</title>
        <authorList>
            <person name="Jiao Y."/>
        </authorList>
    </citation>
    <scope>NUCLEOTIDE SEQUENCE [LARGE SCALE GENOMIC DNA]</scope>
    <source>
        <strain evidence="2">IBCAS-2021</strain>
        <tissue evidence="2">Leaf</tissue>
    </source>
</reference>
<evidence type="ECO:0000256" key="1">
    <source>
        <dbReference type="SAM" id="MobiDB-lite"/>
    </source>
</evidence>
<dbReference type="CDD" id="cd07821">
    <property type="entry name" value="PYR_PYL_RCAR_like"/>
    <property type="match status" value="1"/>
</dbReference>
<dbReference type="Pfam" id="PF10604">
    <property type="entry name" value="Polyketide_cyc2"/>
    <property type="match status" value="1"/>
</dbReference>
<evidence type="ECO:0000313" key="3">
    <source>
        <dbReference type="Proteomes" id="UP000825729"/>
    </source>
</evidence>
<dbReference type="Gene3D" id="3.30.530.20">
    <property type="match status" value="1"/>
</dbReference>
<dbReference type="Proteomes" id="UP000825729">
    <property type="component" value="Unassembled WGS sequence"/>
</dbReference>
<protein>
    <recommendedName>
        <fullName evidence="4">Lachrymatory factor synthase</fullName>
    </recommendedName>
</protein>
<organism evidence="2 3">
    <name type="scientific">Aristolochia fimbriata</name>
    <name type="common">White veined hardy Dutchman's pipe vine</name>
    <dbReference type="NCBI Taxonomy" id="158543"/>
    <lineage>
        <taxon>Eukaryota</taxon>
        <taxon>Viridiplantae</taxon>
        <taxon>Streptophyta</taxon>
        <taxon>Embryophyta</taxon>
        <taxon>Tracheophyta</taxon>
        <taxon>Spermatophyta</taxon>
        <taxon>Magnoliopsida</taxon>
        <taxon>Magnoliidae</taxon>
        <taxon>Piperales</taxon>
        <taxon>Aristolochiaceae</taxon>
        <taxon>Aristolochia</taxon>
    </lineage>
</organism>
<evidence type="ECO:0000313" key="2">
    <source>
        <dbReference type="EMBL" id="KAG9449130.1"/>
    </source>
</evidence>
<sequence>MRTPKPIFRNLVPPSLSISNSAQSSADDNASPPAKWGGKATGKVNGASADQVWKLMEDYGSVDKWLPTIDSVSIVEGEPGKVGCVRYCTGPPGPGSDTPTFTNEKLVKFDHATRTLSYRVLENNIGFGDYVATWKVVPDSDGGCTIEWSYESEPIPYWEPEKLMGYLGFCVQSMAKAMEEALSAKK</sequence>
<dbReference type="SUPFAM" id="SSF55961">
    <property type="entry name" value="Bet v1-like"/>
    <property type="match status" value="1"/>
</dbReference>
<dbReference type="InterPro" id="IPR019587">
    <property type="entry name" value="Polyketide_cyclase/dehydratase"/>
</dbReference>
<dbReference type="EMBL" id="JAINDJ010000004">
    <property type="protein sequence ID" value="KAG9449130.1"/>
    <property type="molecule type" value="Genomic_DNA"/>
</dbReference>
<dbReference type="AlphaFoldDB" id="A0AAV7EJU7"/>
<gene>
    <name evidence="2" type="ORF">H6P81_009095</name>
</gene>
<proteinExistence type="predicted"/>
<dbReference type="InterPro" id="IPR053249">
    <property type="entry name" value="LFS"/>
</dbReference>
<feature type="region of interest" description="Disordered" evidence="1">
    <location>
        <begin position="1"/>
        <end position="44"/>
    </location>
</feature>
<keyword evidence="3" id="KW-1185">Reference proteome</keyword>